<dbReference type="GO" id="GO:0031419">
    <property type="term" value="F:cobalamin binding"/>
    <property type="evidence" value="ECO:0007669"/>
    <property type="project" value="TreeGrafter"/>
</dbReference>
<comment type="caution">
    <text evidence="1">The sequence shown here is derived from an EMBL/GenBank/DDBJ whole genome shotgun (WGS) entry which is preliminary data.</text>
</comment>
<organism evidence="1 2">
    <name type="scientific">Araneus ventricosus</name>
    <name type="common">Orbweaver spider</name>
    <name type="synonym">Epeira ventricosa</name>
    <dbReference type="NCBI Taxonomy" id="182803"/>
    <lineage>
        <taxon>Eukaryota</taxon>
        <taxon>Metazoa</taxon>
        <taxon>Ecdysozoa</taxon>
        <taxon>Arthropoda</taxon>
        <taxon>Chelicerata</taxon>
        <taxon>Arachnida</taxon>
        <taxon>Araneae</taxon>
        <taxon>Araneomorphae</taxon>
        <taxon>Entelegynae</taxon>
        <taxon>Araneoidea</taxon>
        <taxon>Araneidae</taxon>
        <taxon>Araneus</taxon>
    </lineage>
</organism>
<dbReference type="Proteomes" id="UP000499080">
    <property type="component" value="Unassembled WGS sequence"/>
</dbReference>
<reference evidence="1 2" key="1">
    <citation type="journal article" date="2019" name="Sci. Rep.">
        <title>Orb-weaving spider Araneus ventricosus genome elucidates the spidroin gene catalogue.</title>
        <authorList>
            <person name="Kono N."/>
            <person name="Nakamura H."/>
            <person name="Ohtoshi R."/>
            <person name="Moran D.A.P."/>
            <person name="Shinohara A."/>
            <person name="Yoshida Y."/>
            <person name="Fujiwara M."/>
            <person name="Mori M."/>
            <person name="Tomita M."/>
            <person name="Arakawa K."/>
        </authorList>
    </citation>
    <scope>NUCLEOTIDE SEQUENCE [LARGE SCALE GENOMIC DNA]</scope>
</reference>
<evidence type="ECO:0000313" key="1">
    <source>
        <dbReference type="EMBL" id="GBO42797.1"/>
    </source>
</evidence>
<name>A0A4Y2X3U2_ARAVE</name>
<keyword evidence="2" id="KW-1185">Reference proteome</keyword>
<evidence type="ECO:0000313" key="2">
    <source>
        <dbReference type="Proteomes" id="UP000499080"/>
    </source>
</evidence>
<dbReference type="EMBL" id="BGPR01069048">
    <property type="protein sequence ID" value="GBO42797.1"/>
    <property type="molecule type" value="Genomic_DNA"/>
</dbReference>
<gene>
    <name evidence="1" type="ORF">AVEN_198524_1</name>
</gene>
<dbReference type="GO" id="GO:0015889">
    <property type="term" value="P:cobalamin transport"/>
    <property type="evidence" value="ECO:0007669"/>
    <property type="project" value="TreeGrafter"/>
</dbReference>
<protein>
    <recommendedName>
        <fullName evidence="3">DUF4430 domain-containing protein</fullName>
    </recommendedName>
</protein>
<dbReference type="PANTHER" id="PTHR10559">
    <property type="entry name" value="TRANSCOBALAMIN-1/GASTRIC INTRINSIC FACTOR"/>
    <property type="match status" value="1"/>
</dbReference>
<accession>A0A4Y2X3U2</accession>
<dbReference type="InterPro" id="IPR051588">
    <property type="entry name" value="Cobalamin_Transport"/>
</dbReference>
<dbReference type="GO" id="GO:0005615">
    <property type="term" value="C:extracellular space"/>
    <property type="evidence" value="ECO:0007669"/>
    <property type="project" value="TreeGrafter"/>
</dbReference>
<sequence length="115" mass="13512">MLVHYSLNYGFPPEIKQTIQIHVEEGTNFLDIMRLAQEINPKYRFRLSENREVPAVYSIGEMPNDAEKGMYWALYKTSRNSNETANEKHWVSYIGGVRQLILADGDKVLFWYRPL</sequence>
<evidence type="ECO:0008006" key="3">
    <source>
        <dbReference type="Google" id="ProtNLM"/>
    </source>
</evidence>
<dbReference type="OrthoDB" id="6425530at2759"/>
<dbReference type="AlphaFoldDB" id="A0A4Y2X3U2"/>
<dbReference type="Gene3D" id="2.170.130.30">
    <property type="match status" value="1"/>
</dbReference>
<dbReference type="PANTHER" id="PTHR10559:SF18">
    <property type="entry name" value="TRANSCOBALAMIN II"/>
    <property type="match status" value="1"/>
</dbReference>
<proteinExistence type="predicted"/>